<sequence length="45" mass="5273">MFVVGFNKSTIERAMKLIDEYDFLYGIIVGIQLTQLIYRRTLGMD</sequence>
<protein>
    <submittedName>
        <fullName evidence="2">Deoxyribonuclease YcfH</fullName>
    </submittedName>
</protein>
<dbReference type="Proteomes" id="UP000255091">
    <property type="component" value="Unassembled WGS sequence"/>
</dbReference>
<proteinExistence type="predicted"/>
<gene>
    <name evidence="2" type="primary">ycfH_2</name>
    <name evidence="2" type="ORF">NCTC6133_00547</name>
</gene>
<name>A0A380DL95_STAAU</name>
<evidence type="ECO:0000313" key="3">
    <source>
        <dbReference type="Proteomes" id="UP000255091"/>
    </source>
</evidence>
<dbReference type="AlphaFoldDB" id="A0A380DL95"/>
<evidence type="ECO:0000313" key="2">
    <source>
        <dbReference type="EMBL" id="SUK32361.1"/>
    </source>
</evidence>
<organism evidence="2 3">
    <name type="scientific">Staphylococcus aureus</name>
    <dbReference type="NCBI Taxonomy" id="1280"/>
    <lineage>
        <taxon>Bacteria</taxon>
        <taxon>Bacillati</taxon>
        <taxon>Bacillota</taxon>
        <taxon>Bacilli</taxon>
        <taxon>Bacillales</taxon>
        <taxon>Staphylococcaceae</taxon>
        <taxon>Staphylococcus</taxon>
    </lineage>
</organism>
<accession>A0A380DL95</accession>
<keyword evidence="1" id="KW-1133">Transmembrane helix</keyword>
<feature type="transmembrane region" description="Helical" evidence="1">
    <location>
        <begin position="21"/>
        <end position="38"/>
    </location>
</feature>
<keyword evidence="1" id="KW-0472">Membrane</keyword>
<evidence type="ECO:0000256" key="1">
    <source>
        <dbReference type="SAM" id="Phobius"/>
    </source>
</evidence>
<keyword evidence="1" id="KW-0812">Transmembrane</keyword>
<dbReference type="EMBL" id="UHAP01000001">
    <property type="protein sequence ID" value="SUK32361.1"/>
    <property type="molecule type" value="Genomic_DNA"/>
</dbReference>
<reference evidence="2 3" key="1">
    <citation type="submission" date="2018-06" db="EMBL/GenBank/DDBJ databases">
        <authorList>
            <consortium name="Pathogen Informatics"/>
            <person name="Doyle S."/>
        </authorList>
    </citation>
    <scope>NUCLEOTIDE SEQUENCE [LARGE SCALE GENOMIC DNA]</scope>
    <source>
        <strain evidence="2 3">NCTC6133</strain>
    </source>
</reference>